<keyword evidence="2" id="KW-1185">Reference proteome</keyword>
<comment type="caution">
    <text evidence="1">The sequence shown here is derived from an EMBL/GenBank/DDBJ whole genome shotgun (WGS) entry which is preliminary data.</text>
</comment>
<accession>A0ABS3URZ7</accession>
<gene>
    <name evidence="1" type="ORF">J5X75_27330</name>
</gene>
<dbReference type="EMBL" id="JAGFNS010000019">
    <property type="protein sequence ID" value="MBO3741228.1"/>
    <property type="molecule type" value="Genomic_DNA"/>
</dbReference>
<evidence type="ECO:0000313" key="2">
    <source>
        <dbReference type="Proteomes" id="UP000679690"/>
    </source>
</evidence>
<reference evidence="1 2" key="1">
    <citation type="submission" date="2021-03" db="EMBL/GenBank/DDBJ databases">
        <title>Actinoplanes flavus sp. nov., a novel actinomycete isolated from Coconut Palm rhizosphere soil.</title>
        <authorList>
            <person name="Luo X."/>
        </authorList>
    </citation>
    <scope>NUCLEOTIDE SEQUENCE [LARGE SCALE GENOMIC DNA]</scope>
    <source>
        <strain evidence="1 2">NEAU-H7</strain>
    </source>
</reference>
<name>A0ABS3URZ7_9ACTN</name>
<organism evidence="1 2">
    <name type="scientific">Actinoplanes flavus</name>
    <dbReference type="NCBI Taxonomy" id="2820290"/>
    <lineage>
        <taxon>Bacteria</taxon>
        <taxon>Bacillati</taxon>
        <taxon>Actinomycetota</taxon>
        <taxon>Actinomycetes</taxon>
        <taxon>Micromonosporales</taxon>
        <taxon>Micromonosporaceae</taxon>
        <taxon>Actinoplanes</taxon>
    </lineage>
</organism>
<evidence type="ECO:0000313" key="1">
    <source>
        <dbReference type="EMBL" id="MBO3741228.1"/>
    </source>
</evidence>
<protein>
    <submittedName>
        <fullName evidence="1">Uncharacterized protein</fullName>
    </submittedName>
</protein>
<sequence length="351" mass="37390">MPITQGEIVPGSAVLALPGPGAVVCGDDLVTFAIGPTLAVIVVAAGDRPDGSRITTAADIELRAPFPPAAAACLSGDPPPLVALARMADGALVALGPVRLTRRGGHHGRLEDAGLYVENPLPDDLLDRVRPTGEAPEQPSLDWLDLVPADPLAALDRFVTGWFADEPPGVPVSWGPPPLREFHRIAAGRDAVHGHSARIAREPFGGPWPDGLIPFGHESDGVFRLLLDPSEPDPRVFYDYDGDLVAERDRLSAFLLHFALARAALDGPVGGFALCTAEEAARMTAGLTRVPLRPLSWPGVAMHTYAGPGLVIHTGPQDDTGDHHEMYVGARHRALLRPLRTHHPVWEVFHD</sequence>
<dbReference type="RefSeq" id="WP_208470372.1">
    <property type="nucleotide sequence ID" value="NZ_JAGFNS010000019.1"/>
</dbReference>
<dbReference type="Proteomes" id="UP000679690">
    <property type="component" value="Unassembled WGS sequence"/>
</dbReference>
<proteinExistence type="predicted"/>